<feature type="region of interest" description="Disordered" evidence="2">
    <location>
        <begin position="262"/>
        <end position="287"/>
    </location>
</feature>
<evidence type="ECO:0000256" key="2">
    <source>
        <dbReference type="SAM" id="MobiDB-lite"/>
    </source>
</evidence>
<dbReference type="EMBL" id="FRDI01000005">
    <property type="protein sequence ID" value="SHN63745.1"/>
    <property type="molecule type" value="Genomic_DNA"/>
</dbReference>
<feature type="coiled-coil region" evidence="1">
    <location>
        <begin position="323"/>
        <end position="350"/>
    </location>
</feature>
<feature type="coiled-coil region" evidence="1">
    <location>
        <begin position="185"/>
        <end position="212"/>
    </location>
</feature>
<gene>
    <name evidence="3" type="ORF">SAMN02745728_01401</name>
</gene>
<sequence length="452" mass="50993">MSNPNKDPNKNDIIELTEIIEEDIMQLPKNNQSKTSKTNIEDDLFADLELLDEPTPPKKATANQPIDLDDLLNDFPVEQKAEQKHASPKNVAPDLLEEINIKATQNKQNMLSDDDLLNSLLEDDKKQPKKVKSAALELDDLLDIPEVKKQDTENDILNLEEINDLDLDNLSTDLSENIIENPTQLENLTEEIILLEENIEATQAELNAEVDEILTLDKVEELPATPHQETEKSFDDSELFSNLLDTDKNEEVESIHATSEELITPNIAESIEQNDSPEDNEDTEAQDTNTDELDALLEDVIASAPSILPTSINKENMLTKLEIENFQHLSEKLEARISKLEETLKSQELDKKFSEFSEKLSAENSNTFNELLEKIENKINIELKNEISQDLENKITNLIEEKILALKEEQNLNVIQITNSVKDALAEDLERSAAAAAAKVIKEEVIAMLTEE</sequence>
<organism evidence="3 4">
    <name type="scientific">Desulfovibrio litoralis DSM 11393</name>
    <dbReference type="NCBI Taxonomy" id="1121455"/>
    <lineage>
        <taxon>Bacteria</taxon>
        <taxon>Pseudomonadati</taxon>
        <taxon>Thermodesulfobacteriota</taxon>
        <taxon>Desulfovibrionia</taxon>
        <taxon>Desulfovibrionales</taxon>
        <taxon>Desulfovibrionaceae</taxon>
        <taxon>Desulfovibrio</taxon>
    </lineage>
</organism>
<feature type="compositionally biased region" description="Acidic residues" evidence="2">
    <location>
        <begin position="275"/>
        <end position="287"/>
    </location>
</feature>
<dbReference type="STRING" id="1121455.SAMN02745728_01401"/>
<evidence type="ECO:0000313" key="3">
    <source>
        <dbReference type="EMBL" id="SHN63745.1"/>
    </source>
</evidence>
<dbReference type="Proteomes" id="UP000186469">
    <property type="component" value="Unassembled WGS sequence"/>
</dbReference>
<dbReference type="RefSeq" id="WP_072697083.1">
    <property type="nucleotide sequence ID" value="NZ_FRDI01000005.1"/>
</dbReference>
<dbReference type="AlphaFoldDB" id="A0A1M7SZ08"/>
<feature type="coiled-coil region" evidence="1">
    <location>
        <begin position="381"/>
        <end position="408"/>
    </location>
</feature>
<evidence type="ECO:0000313" key="4">
    <source>
        <dbReference type="Proteomes" id="UP000186469"/>
    </source>
</evidence>
<evidence type="ECO:0000256" key="1">
    <source>
        <dbReference type="SAM" id="Coils"/>
    </source>
</evidence>
<accession>A0A1M7SZ08</accession>
<name>A0A1M7SZ08_9BACT</name>
<keyword evidence="4" id="KW-1185">Reference proteome</keyword>
<reference evidence="3 4" key="1">
    <citation type="submission" date="2016-12" db="EMBL/GenBank/DDBJ databases">
        <authorList>
            <person name="Song W.-J."/>
            <person name="Kurnit D.M."/>
        </authorList>
    </citation>
    <scope>NUCLEOTIDE SEQUENCE [LARGE SCALE GENOMIC DNA]</scope>
    <source>
        <strain evidence="3 4">DSM 11393</strain>
    </source>
</reference>
<protein>
    <submittedName>
        <fullName evidence="3">Uncharacterized protein</fullName>
    </submittedName>
</protein>
<proteinExistence type="predicted"/>
<keyword evidence="1" id="KW-0175">Coiled coil</keyword>